<reference evidence="4 5" key="1">
    <citation type="submission" date="2017-01" db="EMBL/GenBank/DDBJ databases">
        <authorList>
            <person name="Varghese N."/>
            <person name="Submissions S."/>
        </authorList>
    </citation>
    <scope>NUCLEOTIDE SEQUENCE [LARGE SCALE GENOMIC DNA]</scope>
    <source>
        <strain evidence="4 5">RUG2-6</strain>
    </source>
</reference>
<organism evidence="4 5">
    <name type="scientific">Peribacillus simplex</name>
    <dbReference type="NCBI Taxonomy" id="1478"/>
    <lineage>
        <taxon>Bacteria</taxon>
        <taxon>Bacillati</taxon>
        <taxon>Bacillota</taxon>
        <taxon>Bacilli</taxon>
        <taxon>Bacillales</taxon>
        <taxon>Bacillaceae</taxon>
        <taxon>Peribacillus</taxon>
    </lineage>
</organism>
<protein>
    <recommendedName>
        <fullName evidence="6">Ankyrin repeat domain-containing protein</fullName>
    </recommendedName>
</protein>
<evidence type="ECO:0000256" key="3">
    <source>
        <dbReference type="PROSITE-ProRule" id="PRU00023"/>
    </source>
</evidence>
<feature type="repeat" description="ANK" evidence="3">
    <location>
        <begin position="69"/>
        <end position="101"/>
    </location>
</feature>
<dbReference type="GO" id="GO:0006396">
    <property type="term" value="P:RNA processing"/>
    <property type="evidence" value="ECO:0007669"/>
    <property type="project" value="TreeGrafter"/>
</dbReference>
<dbReference type="PRINTS" id="PR01415">
    <property type="entry name" value="ANKYRIN"/>
</dbReference>
<evidence type="ECO:0000256" key="2">
    <source>
        <dbReference type="ARBA" id="ARBA00023043"/>
    </source>
</evidence>
<dbReference type="PANTHER" id="PTHR24141:SF1">
    <property type="entry name" value="2-5A-DEPENDENT RIBONUCLEASE"/>
    <property type="match status" value="1"/>
</dbReference>
<dbReference type="PROSITE" id="PS50297">
    <property type="entry name" value="ANK_REP_REGION"/>
    <property type="match status" value="2"/>
</dbReference>
<dbReference type="AlphaFoldDB" id="A0A9X8WLU6"/>
<dbReference type="EMBL" id="FTMX01000005">
    <property type="protein sequence ID" value="SIR76787.1"/>
    <property type="molecule type" value="Genomic_DNA"/>
</dbReference>
<gene>
    <name evidence="4" type="ORF">SAMN05878482_105413</name>
</gene>
<accession>A0A9X8WLU6</accession>
<sequence length="233" mass="25349">MLRRLTIVIGCLFILQGCVPDNEAGINKQEKETGKGMNEQLIQAVERNETDRIRSLIEQGADLNTQDPEGRTATMIATYNNDVETAKILIEAGADVNIQDDMKNSPFLYAGAEGYVDILKLAIEAGADPSITNRYGGTALIPASEHGYVEVIKELLTKTDIDVNHVNDLGWTALLEAIILNNGDGKQQETVKLLIDHGADVNIPDNGSLTPLQHAREKGFKEIEQILLSAGAK</sequence>
<dbReference type="PROSITE" id="PS50088">
    <property type="entry name" value="ANK_REPEAT"/>
    <property type="match status" value="3"/>
</dbReference>
<evidence type="ECO:0008006" key="6">
    <source>
        <dbReference type="Google" id="ProtNLM"/>
    </source>
</evidence>
<feature type="repeat" description="ANK" evidence="3">
    <location>
        <begin position="102"/>
        <end position="134"/>
    </location>
</feature>
<dbReference type="InterPro" id="IPR036770">
    <property type="entry name" value="Ankyrin_rpt-contain_sf"/>
</dbReference>
<dbReference type="PANTHER" id="PTHR24141">
    <property type="entry name" value="2-5A-DEPENDENT RIBONUCLEASE"/>
    <property type="match status" value="1"/>
</dbReference>
<comment type="caution">
    <text evidence="4">The sequence shown here is derived from an EMBL/GenBank/DDBJ whole genome shotgun (WGS) entry which is preliminary data.</text>
</comment>
<evidence type="ECO:0000313" key="5">
    <source>
        <dbReference type="Proteomes" id="UP000185829"/>
    </source>
</evidence>
<dbReference type="Gene3D" id="1.25.40.20">
    <property type="entry name" value="Ankyrin repeat-containing domain"/>
    <property type="match status" value="1"/>
</dbReference>
<proteinExistence type="predicted"/>
<evidence type="ECO:0000256" key="1">
    <source>
        <dbReference type="ARBA" id="ARBA00022737"/>
    </source>
</evidence>
<feature type="repeat" description="ANK" evidence="3">
    <location>
        <begin position="169"/>
        <end position="206"/>
    </location>
</feature>
<dbReference type="GO" id="GO:0004540">
    <property type="term" value="F:RNA nuclease activity"/>
    <property type="evidence" value="ECO:0007669"/>
    <property type="project" value="TreeGrafter"/>
</dbReference>
<dbReference type="Pfam" id="PF12796">
    <property type="entry name" value="Ank_2"/>
    <property type="match status" value="2"/>
</dbReference>
<dbReference type="RefSeq" id="WP_081395693.1">
    <property type="nucleotide sequence ID" value="NZ_FTMX01000005.1"/>
</dbReference>
<dbReference type="Proteomes" id="UP000185829">
    <property type="component" value="Unassembled WGS sequence"/>
</dbReference>
<keyword evidence="2 3" id="KW-0040">ANK repeat</keyword>
<dbReference type="GO" id="GO:0003723">
    <property type="term" value="F:RNA binding"/>
    <property type="evidence" value="ECO:0007669"/>
    <property type="project" value="TreeGrafter"/>
</dbReference>
<keyword evidence="1" id="KW-0677">Repeat</keyword>
<dbReference type="SUPFAM" id="SSF48403">
    <property type="entry name" value="Ankyrin repeat"/>
    <property type="match status" value="1"/>
</dbReference>
<dbReference type="PROSITE" id="PS51257">
    <property type="entry name" value="PROKAR_LIPOPROTEIN"/>
    <property type="match status" value="1"/>
</dbReference>
<evidence type="ECO:0000313" key="4">
    <source>
        <dbReference type="EMBL" id="SIR76787.1"/>
    </source>
</evidence>
<name>A0A9X8WLU6_9BACI</name>
<dbReference type="InterPro" id="IPR002110">
    <property type="entry name" value="Ankyrin_rpt"/>
</dbReference>
<dbReference type="SMART" id="SM00248">
    <property type="entry name" value="ANK"/>
    <property type="match status" value="5"/>
</dbReference>